<evidence type="ECO:0000256" key="1">
    <source>
        <dbReference type="SAM" id="MobiDB-lite"/>
    </source>
</evidence>
<protein>
    <submittedName>
        <fullName evidence="2">Uncharacterized protein</fullName>
    </submittedName>
</protein>
<accession>A0A1D1V9C1</accession>
<dbReference type="EMBL" id="BDGG01000004">
    <property type="protein sequence ID" value="GAU97385.1"/>
    <property type="molecule type" value="Genomic_DNA"/>
</dbReference>
<reference evidence="2 3" key="1">
    <citation type="journal article" date="2016" name="Nat. Commun.">
        <title>Extremotolerant tardigrade genome and improved radiotolerance of human cultured cells by tardigrade-unique protein.</title>
        <authorList>
            <person name="Hashimoto T."/>
            <person name="Horikawa D.D."/>
            <person name="Saito Y."/>
            <person name="Kuwahara H."/>
            <person name="Kozuka-Hata H."/>
            <person name="Shin-I T."/>
            <person name="Minakuchi Y."/>
            <person name="Ohishi K."/>
            <person name="Motoyama A."/>
            <person name="Aizu T."/>
            <person name="Enomoto A."/>
            <person name="Kondo K."/>
            <person name="Tanaka S."/>
            <person name="Hara Y."/>
            <person name="Koshikawa S."/>
            <person name="Sagara H."/>
            <person name="Miura T."/>
            <person name="Yokobori S."/>
            <person name="Miyagawa K."/>
            <person name="Suzuki Y."/>
            <person name="Kubo T."/>
            <person name="Oyama M."/>
            <person name="Kohara Y."/>
            <person name="Fujiyama A."/>
            <person name="Arakawa K."/>
            <person name="Katayama T."/>
            <person name="Toyoda A."/>
            <person name="Kunieda T."/>
        </authorList>
    </citation>
    <scope>NUCLEOTIDE SEQUENCE [LARGE SCALE GENOMIC DNA]</scope>
    <source>
        <strain evidence="2 3">YOKOZUNA-1</strain>
    </source>
</reference>
<feature type="region of interest" description="Disordered" evidence="1">
    <location>
        <begin position="1"/>
        <end position="36"/>
    </location>
</feature>
<keyword evidence="3" id="KW-1185">Reference proteome</keyword>
<dbReference type="PANTHER" id="PTHR16525">
    <property type="entry name" value="PROTEIN C12ORF4"/>
    <property type="match status" value="1"/>
</dbReference>
<sequence length="397" mass="45924">MASEKDRLESADVDRIASAWQTHSDNSAKEKEEQEQKIRTRVQSLLTFHEQFHALMHCDHWRPLVSQERSYAAVLRKRTSYGNYLLSRVQMAQRLEFVDFVKKQYDSITKMKRTFRHSRENSREQFKEDDIDFLADEGDLVAGPERKESSYTIHLGGQLKKTMNVRLIVGQATSFLQRVESTESGYDPLHLQTCMNLYSKTLQGLVLIVDQWDCSSGLWKNVASLCSMWPELHFPPFEEQIVEARNTKDPWESGDVIVTKHSCLREVHLLFHVLLQGSKMEALNNEELNGRHPAILAMRNVMRLVWDFDVSVVTVPLFLLISFQPFMTSAWCQKRAELVFKCVKGFMIEMSSLSDDGSKTVQFLLPHNTPENIHVEMSEMLQMIFRSSTPLIKLSTS</sequence>
<dbReference type="AlphaFoldDB" id="A0A1D1V9C1"/>
<dbReference type="PANTHER" id="PTHR16525:SF0">
    <property type="entry name" value="PROTEIN C12ORF4"/>
    <property type="match status" value="1"/>
</dbReference>
<dbReference type="Pfam" id="PF10154">
    <property type="entry name" value="Fy-3"/>
    <property type="match status" value="2"/>
</dbReference>
<organism evidence="2 3">
    <name type="scientific">Ramazzottius varieornatus</name>
    <name type="common">Water bear</name>
    <name type="synonym">Tardigrade</name>
    <dbReference type="NCBI Taxonomy" id="947166"/>
    <lineage>
        <taxon>Eukaryota</taxon>
        <taxon>Metazoa</taxon>
        <taxon>Ecdysozoa</taxon>
        <taxon>Tardigrada</taxon>
        <taxon>Eutardigrada</taxon>
        <taxon>Parachela</taxon>
        <taxon>Hypsibioidea</taxon>
        <taxon>Ramazzottiidae</taxon>
        <taxon>Ramazzottius</taxon>
    </lineage>
</organism>
<dbReference type="OrthoDB" id="415359at2759"/>
<feature type="compositionally biased region" description="Basic and acidic residues" evidence="1">
    <location>
        <begin position="26"/>
        <end position="36"/>
    </location>
</feature>
<gene>
    <name evidence="2" type="primary">RvY_08694-1</name>
    <name evidence="2" type="synonym">RvY_08694.1</name>
    <name evidence="2" type="ORF">RvY_08694</name>
</gene>
<proteinExistence type="predicted"/>
<dbReference type="STRING" id="947166.A0A1D1V9C1"/>
<comment type="caution">
    <text evidence="2">The sequence shown here is derived from an EMBL/GenBank/DDBJ whole genome shotgun (WGS) entry which is preliminary data.</text>
</comment>
<evidence type="ECO:0000313" key="2">
    <source>
        <dbReference type="EMBL" id="GAU97385.1"/>
    </source>
</evidence>
<name>A0A1D1V9C1_RAMVA</name>
<evidence type="ECO:0000313" key="3">
    <source>
        <dbReference type="Proteomes" id="UP000186922"/>
    </source>
</evidence>
<feature type="compositionally biased region" description="Basic and acidic residues" evidence="1">
    <location>
        <begin position="1"/>
        <end position="15"/>
    </location>
</feature>
<dbReference type="GO" id="GO:0005737">
    <property type="term" value="C:cytoplasm"/>
    <property type="evidence" value="ECO:0007669"/>
    <property type="project" value="TreeGrafter"/>
</dbReference>
<dbReference type="InterPro" id="IPR019311">
    <property type="entry name" value="Fy-3"/>
</dbReference>
<dbReference type="Proteomes" id="UP000186922">
    <property type="component" value="Unassembled WGS sequence"/>
</dbReference>